<evidence type="ECO:0000256" key="1">
    <source>
        <dbReference type="ARBA" id="ARBA00004609"/>
    </source>
</evidence>
<feature type="region of interest" description="Disordered" evidence="12">
    <location>
        <begin position="759"/>
        <end position="868"/>
    </location>
</feature>
<sequence length="993" mass="110435">MNNVEMHIFLISNLLYLIRVCEGGFSDTSTYDRNHDRNLTFGICHTAQQEAVSMGLNFKQSRILPLKVDASWPKALQSSISSSAGPFPFPSLPRGASAGLPIWPNSGSLRVGEKREWEYHSLCYPHSSDKTPQETCCTAELEVQLLRRTTEELQESLSSYLTRWSSELASLRTLIREEVFRTLEQFRIELNKTLCDRPADKAVQNVRSNCSEVAADLFPKFRLMIEQFIVGQGDLTLDISIPIDNLLMQLLIDFSCQSGSESDVNTLEAFNEEIRCHKYCQARLNLILDSLMSNTNPAILTARHRRHVSHPSRGNSQTMTTTKPDPTGPSTESGDNQSARPMNVDQYRLLYSPELLFTIRLNRILMQSLELGESLIDGLKDFNTAQGLCMQKLMRMHHCSLCAGETLIRPCPELCSTVTTSCLQPLGELHNPWKRFTETIKTAANTFLDKPQLSMMVQFRQLPRRLTAYFRHLLKTHKDWLQPQCVGTEKLLDILGSDNPTNLKDETEAVSKDTASLKSYRELLQHLKLKMDQMIDIWTLISTALCTESPHLASSSKNPDQCWNGTAKGRFYFDRCEFCEQPKSTVVSDGIQGQDALVPPSRRQRTSHIPNKPDLFVPEFDNLALRPFAAVPYMMASPFWSSPLDQEKEMATRRANELLVRASRDLQWSTDSFLGELQAYNSIQRRIDGQNPGYISNSMEDGDHGITESWTRNPPNEKGVQKFPDDGSNSEEMGGSLGLLAYGSMLGWGVNDFDRVEKPLSDADSPGASENRVRQRSMGSNKKAHSDRENSSNLNPAGEPGEPNVSADVDDSTGDSSGFQPAWSIYGWSQPGLAMQPGTPSPSSTATSSTSDLDPSMEGSGMMGNQGGLPSFMEYADYPHLNSFNSFLSANQAGAESVNKPGLGPVVDDEDFEPSQPGTPSSVQNSFPDHSPTTGSRNTSRVDGTDKRSQNGIKGAEGKYKPANGTNNNQKAAVNFFWFSFSSVTTVILICFR</sequence>
<dbReference type="PANTHER" id="PTHR10822">
    <property type="entry name" value="GLYPICAN"/>
    <property type="match status" value="1"/>
</dbReference>
<proteinExistence type="inferred from homology"/>
<keyword evidence="15" id="KW-1185">Reference proteome</keyword>
<evidence type="ECO:0000256" key="10">
    <source>
        <dbReference type="ARBA" id="ARBA00023288"/>
    </source>
</evidence>
<dbReference type="PANTHER" id="PTHR10822:SF29">
    <property type="entry name" value="DIVISION ABNORMALLY DELAYED PROTEIN"/>
    <property type="match status" value="1"/>
</dbReference>
<comment type="subcellular location">
    <subcellularLocation>
        <location evidence="1">Cell membrane</location>
        <topology evidence="1">Lipid-anchor</topology>
        <topology evidence="1">GPI-anchor</topology>
    </subcellularLocation>
</comment>
<evidence type="ECO:0000313" key="15">
    <source>
        <dbReference type="Proteomes" id="UP000230066"/>
    </source>
</evidence>
<keyword evidence="9" id="KW-0357">Heparan sulfate</keyword>
<feature type="chain" id="PRO_5020025715" evidence="13">
    <location>
        <begin position="24"/>
        <end position="993"/>
    </location>
</feature>
<evidence type="ECO:0000256" key="8">
    <source>
        <dbReference type="ARBA" id="ARBA00023180"/>
    </source>
</evidence>
<gene>
    <name evidence="14" type="ORF">D915_002544</name>
</gene>
<keyword evidence="10" id="KW-0449">Lipoprotein</keyword>
<keyword evidence="4" id="KW-0336">GPI-anchor</keyword>
<evidence type="ECO:0000256" key="2">
    <source>
        <dbReference type="ARBA" id="ARBA00010260"/>
    </source>
</evidence>
<feature type="region of interest" description="Disordered" evidence="12">
    <location>
        <begin position="699"/>
        <end position="734"/>
    </location>
</feature>
<name>A0A4E0S1M0_FASHE</name>
<dbReference type="GO" id="GO:0005576">
    <property type="term" value="C:extracellular region"/>
    <property type="evidence" value="ECO:0007669"/>
    <property type="project" value="TreeGrafter"/>
</dbReference>
<accession>A0A4E0S1M0</accession>
<dbReference type="InterPro" id="IPR001863">
    <property type="entry name" value="Glypican"/>
</dbReference>
<dbReference type="Proteomes" id="UP000230066">
    <property type="component" value="Unassembled WGS sequence"/>
</dbReference>
<evidence type="ECO:0000256" key="12">
    <source>
        <dbReference type="SAM" id="MobiDB-lite"/>
    </source>
</evidence>
<protein>
    <submittedName>
        <fullName evidence="14">Glypican-5</fullName>
    </submittedName>
</protein>
<dbReference type="Pfam" id="PF01153">
    <property type="entry name" value="Glypican"/>
    <property type="match status" value="1"/>
</dbReference>
<dbReference type="EMBL" id="JXXN02000683">
    <property type="protein sequence ID" value="THD26612.1"/>
    <property type="molecule type" value="Genomic_DNA"/>
</dbReference>
<keyword evidence="3" id="KW-1003">Cell membrane</keyword>
<evidence type="ECO:0000256" key="5">
    <source>
        <dbReference type="ARBA" id="ARBA00022729"/>
    </source>
</evidence>
<feature type="signal peptide" evidence="13">
    <location>
        <begin position="1"/>
        <end position="23"/>
    </location>
</feature>
<dbReference type="GO" id="GO:0098552">
    <property type="term" value="C:side of membrane"/>
    <property type="evidence" value="ECO:0007669"/>
    <property type="project" value="UniProtKB-KW"/>
</dbReference>
<feature type="region of interest" description="Disordered" evidence="12">
    <location>
        <begin position="303"/>
        <end position="340"/>
    </location>
</feature>
<evidence type="ECO:0000256" key="3">
    <source>
        <dbReference type="ARBA" id="ARBA00022475"/>
    </source>
</evidence>
<feature type="compositionally biased region" description="Polar residues" evidence="12">
    <location>
        <begin position="916"/>
        <end position="942"/>
    </location>
</feature>
<comment type="similarity">
    <text evidence="2 11">Belongs to the glypican family.</text>
</comment>
<reference evidence="14" key="1">
    <citation type="submission" date="2019-03" db="EMBL/GenBank/DDBJ databases">
        <title>Improved annotation for the trematode Fasciola hepatica.</title>
        <authorList>
            <person name="Choi Y.-J."/>
            <person name="Martin J."/>
            <person name="Mitreva M."/>
        </authorList>
    </citation>
    <scope>NUCLEOTIDE SEQUENCE [LARGE SCALE GENOMIC DNA]</scope>
</reference>
<evidence type="ECO:0000256" key="11">
    <source>
        <dbReference type="RuleBase" id="RU003518"/>
    </source>
</evidence>
<evidence type="ECO:0000256" key="13">
    <source>
        <dbReference type="SAM" id="SignalP"/>
    </source>
</evidence>
<dbReference type="GO" id="GO:0009966">
    <property type="term" value="P:regulation of signal transduction"/>
    <property type="evidence" value="ECO:0007669"/>
    <property type="project" value="InterPro"/>
</dbReference>
<organism evidence="14 15">
    <name type="scientific">Fasciola hepatica</name>
    <name type="common">Liver fluke</name>
    <dbReference type="NCBI Taxonomy" id="6192"/>
    <lineage>
        <taxon>Eukaryota</taxon>
        <taxon>Metazoa</taxon>
        <taxon>Spiralia</taxon>
        <taxon>Lophotrochozoa</taxon>
        <taxon>Platyhelminthes</taxon>
        <taxon>Trematoda</taxon>
        <taxon>Digenea</taxon>
        <taxon>Plagiorchiida</taxon>
        <taxon>Echinostomata</taxon>
        <taxon>Echinostomatoidea</taxon>
        <taxon>Fasciolidae</taxon>
        <taxon>Fasciola</taxon>
    </lineage>
</organism>
<evidence type="ECO:0000256" key="9">
    <source>
        <dbReference type="ARBA" id="ARBA00023207"/>
    </source>
</evidence>
<feature type="compositionally biased region" description="Polar residues" evidence="12">
    <location>
        <begin position="312"/>
        <end position="340"/>
    </location>
</feature>
<dbReference type="GO" id="GO:0005886">
    <property type="term" value="C:plasma membrane"/>
    <property type="evidence" value="ECO:0007669"/>
    <property type="project" value="UniProtKB-SubCell"/>
</dbReference>
<evidence type="ECO:0000256" key="7">
    <source>
        <dbReference type="ARBA" id="ARBA00023136"/>
    </source>
</evidence>
<feature type="region of interest" description="Disordered" evidence="12">
    <location>
        <begin position="895"/>
        <end position="965"/>
    </location>
</feature>
<dbReference type="GO" id="GO:0009986">
    <property type="term" value="C:cell surface"/>
    <property type="evidence" value="ECO:0007669"/>
    <property type="project" value="TreeGrafter"/>
</dbReference>
<evidence type="ECO:0000256" key="4">
    <source>
        <dbReference type="ARBA" id="ARBA00022622"/>
    </source>
</evidence>
<dbReference type="GO" id="GO:0016477">
    <property type="term" value="P:cell migration"/>
    <property type="evidence" value="ECO:0007669"/>
    <property type="project" value="TreeGrafter"/>
</dbReference>
<keyword evidence="7" id="KW-0472">Membrane</keyword>
<feature type="compositionally biased region" description="Low complexity" evidence="12">
    <location>
        <begin position="837"/>
        <end position="856"/>
    </location>
</feature>
<comment type="caution">
    <text evidence="14">The sequence shown here is derived from an EMBL/GenBank/DDBJ whole genome shotgun (WGS) entry which is preliminary data.</text>
</comment>
<keyword evidence="8" id="KW-0325">Glycoprotein</keyword>
<keyword evidence="5 13" id="KW-0732">Signal</keyword>
<dbReference type="GO" id="GO:1905475">
    <property type="term" value="P:regulation of protein localization to membrane"/>
    <property type="evidence" value="ECO:0007669"/>
    <property type="project" value="TreeGrafter"/>
</dbReference>
<keyword evidence="6" id="KW-0654">Proteoglycan</keyword>
<evidence type="ECO:0000313" key="14">
    <source>
        <dbReference type="EMBL" id="THD26612.1"/>
    </source>
</evidence>
<dbReference type="AlphaFoldDB" id="A0A4E0S1M0"/>
<evidence type="ECO:0000256" key="6">
    <source>
        <dbReference type="ARBA" id="ARBA00022974"/>
    </source>
</evidence>